<dbReference type="EMBL" id="CP132976">
    <property type="protein sequence ID" value="WMD20187.1"/>
    <property type="molecule type" value="Genomic_DNA"/>
</dbReference>
<proteinExistence type="predicted"/>
<sequence>MTLLIDLLLEGTADTGNQFRAKLADWLRIDRTFSDLSGVKLMWEELAQWLDMRVMHGAPFRRLVLPDPRSWHHIGYTRRLSFPNRADVRAVAQVLANVPERDLDNPVTVIQAAAQLEGRRSISVGLKDAYDDFVQSYYSQRRAIADHRFWRLVAQARTVGTKPRLLAALDIGLTADEEHEFRVMRVPTDDVHVHWALSAALRDKILTASTNLGSAVGRGLLFFRQVGLGRWTAEPDLAKCCDRVLVAFDDRFTNLIRERLGTVTRDGQWKLTVDPVDAIKVATELRMCGIMVDGSVQLFRPMASDGVRVHGAWLGLPGFLPSIDADTDKLRVIPERNDVAEVRITMAGNIRLVSDTPVAGAYLVEPHLLQRESRPPWRLRLQFVDRAAPHLKLGGARQNLSLLEDWSTMGPARVASNLPCNVGWARSQNSMEWLLEALYASGANGWDESDLVDLVRRADPETNLAPWRTLRMLQEGGVIESRLRHGWKGRVWTLVPPRIVVSWTDNIPIALAEGALCFHTLEAFELAITGMGGMPFRIPGAARWSVPVTGAVGVDPGTLASRLGWALVEQTEAPSSAPLALVKTDRIAENYKIAFTWCWLERRFKAFGATEGGVRLAQLSHPAATDHDVYRVECGGKRWHFFSRQAAIVCAHSVARVPLFAFVDDRIEVMARDGGLPDKLATALRRRRLASSGFTDDSYEYPATVEDAAWLAGLLPGCVVGTPTLTEPSTGEVLSRSRRSRGALRVQWREGRLTL</sequence>
<evidence type="ECO:0008006" key="3">
    <source>
        <dbReference type="Google" id="ProtNLM"/>
    </source>
</evidence>
<reference evidence="1 2" key="1">
    <citation type="submission" date="2023-08" db="EMBL/GenBank/DDBJ databases">
        <title>Achromobacter seleniivolatilans sp. nov., isolated from seleniferous soil.</title>
        <authorList>
            <person name="Zhang S."/>
            <person name="Li K."/>
            <person name="Peng J."/>
            <person name="Zhao Q."/>
            <person name="Wang H."/>
            <person name="Guo Y."/>
        </authorList>
    </citation>
    <scope>NUCLEOTIDE SEQUENCE [LARGE SCALE GENOMIC DNA]</scope>
    <source>
        <strain evidence="1 2">R39</strain>
    </source>
</reference>
<keyword evidence="2" id="KW-1185">Reference proteome</keyword>
<dbReference type="Proteomes" id="UP001234798">
    <property type="component" value="Chromosome"/>
</dbReference>
<protein>
    <recommendedName>
        <fullName evidence="3">Lantibiotic dehydratase N-terminal domain-containing protein</fullName>
    </recommendedName>
</protein>
<evidence type="ECO:0000313" key="2">
    <source>
        <dbReference type="Proteomes" id="UP001234798"/>
    </source>
</evidence>
<organism evidence="1 2">
    <name type="scientific">Achromobacter seleniivolatilans</name>
    <dbReference type="NCBI Taxonomy" id="3047478"/>
    <lineage>
        <taxon>Bacteria</taxon>
        <taxon>Pseudomonadati</taxon>
        <taxon>Pseudomonadota</taxon>
        <taxon>Betaproteobacteria</taxon>
        <taxon>Burkholderiales</taxon>
        <taxon>Alcaligenaceae</taxon>
        <taxon>Achromobacter</taxon>
    </lineage>
</organism>
<gene>
    <name evidence="1" type="ORF">RAS12_26855</name>
</gene>
<accession>A0ABY9M0E5</accession>
<evidence type="ECO:0000313" key="1">
    <source>
        <dbReference type="EMBL" id="WMD20187.1"/>
    </source>
</evidence>
<dbReference type="RefSeq" id="WP_306943183.1">
    <property type="nucleotide sequence ID" value="NZ_CP132976.1"/>
</dbReference>
<name>A0ABY9M0E5_9BURK</name>